<evidence type="ECO:0000256" key="4">
    <source>
        <dbReference type="ARBA" id="ARBA00023242"/>
    </source>
</evidence>
<dbReference type="InterPro" id="IPR056784">
    <property type="entry name" value="PSF2_N"/>
</dbReference>
<dbReference type="AlphaFoldDB" id="A0ABD6EMH8"/>
<evidence type="ECO:0000256" key="1">
    <source>
        <dbReference type="ARBA" id="ARBA00004123"/>
    </source>
</evidence>
<evidence type="ECO:0000313" key="9">
    <source>
        <dbReference type="EMBL" id="MFH4978163.1"/>
    </source>
</evidence>
<feature type="domain" description="DNA replication complex GINS protein PSF2 N-terminal" evidence="8">
    <location>
        <begin position="3"/>
        <end position="61"/>
    </location>
</feature>
<dbReference type="Pfam" id="PF25005">
    <property type="entry name" value="PSF2_N"/>
    <property type="match status" value="1"/>
</dbReference>
<protein>
    <recommendedName>
        <fullName evidence="6">DNA replication complex GINS protein PSF2</fullName>
    </recommendedName>
</protein>
<comment type="similarity">
    <text evidence="2 6">Belongs to the GINS2/PSF2 family.</text>
</comment>
<dbReference type="GO" id="GO:0006260">
    <property type="term" value="P:DNA replication"/>
    <property type="evidence" value="ECO:0007669"/>
    <property type="project" value="UniProtKB-KW"/>
</dbReference>
<dbReference type="EMBL" id="JBGFUD010002923">
    <property type="protein sequence ID" value="MFH4978163.1"/>
    <property type="molecule type" value="Genomic_DNA"/>
</dbReference>
<proteinExistence type="inferred from homology"/>
<dbReference type="Gene3D" id="1.20.58.1020">
    <property type="match status" value="1"/>
</dbReference>
<evidence type="ECO:0000259" key="8">
    <source>
        <dbReference type="Pfam" id="PF25005"/>
    </source>
</evidence>
<comment type="subcellular location">
    <subcellularLocation>
        <location evidence="1 6">Nucleus</location>
    </subcellularLocation>
</comment>
<organism evidence="9 10">
    <name type="scientific">Gnathostoma spinigerum</name>
    <dbReference type="NCBI Taxonomy" id="75299"/>
    <lineage>
        <taxon>Eukaryota</taxon>
        <taxon>Metazoa</taxon>
        <taxon>Ecdysozoa</taxon>
        <taxon>Nematoda</taxon>
        <taxon>Chromadorea</taxon>
        <taxon>Rhabditida</taxon>
        <taxon>Spirurina</taxon>
        <taxon>Gnathostomatomorpha</taxon>
        <taxon>Gnathostomatoidea</taxon>
        <taxon>Gnathostomatidae</taxon>
        <taxon>Gnathostoma</taxon>
    </lineage>
</organism>
<reference evidence="9 10" key="1">
    <citation type="submission" date="2024-08" db="EMBL/GenBank/DDBJ databases">
        <title>Gnathostoma spinigerum genome.</title>
        <authorList>
            <person name="Gonzalez-Bertolin B."/>
            <person name="Monzon S."/>
            <person name="Zaballos A."/>
            <person name="Jimenez P."/>
            <person name="Dekumyoy P."/>
            <person name="Varona S."/>
            <person name="Cuesta I."/>
            <person name="Sumanam S."/>
            <person name="Adisakwattana P."/>
            <person name="Gasser R.B."/>
            <person name="Hernandez-Gonzalez A."/>
            <person name="Young N.D."/>
            <person name="Perteguer M.J."/>
        </authorList>
    </citation>
    <scope>NUCLEOTIDE SEQUENCE [LARGE SCALE GENOMIC DNA]</scope>
    <source>
        <strain evidence="9">AL3</strain>
        <tissue evidence="9">Liver</tissue>
    </source>
</reference>
<sequence length="180" mass="20652">MEAEHCTFLAENTLVQIKPNFNDQVLHLICGDVGPFEAGMPVSVPLWVAINLKRRHKCEIIPPEWMDIEEIKRMIVAETESPFFTEIPPYFFEISHLLLENAVDDIAETDQVKTFVQDLWDKRVAKMRTSTMKFLSQFDSCHAQLNDVTQLEIAYAKPSILASMARISELHSNFQKLTPS</sequence>
<evidence type="ECO:0000256" key="3">
    <source>
        <dbReference type="ARBA" id="ARBA00022705"/>
    </source>
</evidence>
<dbReference type="InterPro" id="IPR036224">
    <property type="entry name" value="GINS_bundle-like_dom_sf"/>
</dbReference>
<gene>
    <name evidence="9" type="ORF">AB6A40_004872</name>
</gene>
<comment type="subunit">
    <text evidence="5">Component of the GINS complex which is a heterotetramer of gins1, gins2, gins3 and gins4.</text>
</comment>
<dbReference type="Pfam" id="PF05916">
    <property type="entry name" value="Sld5"/>
    <property type="match status" value="1"/>
</dbReference>
<name>A0ABD6EMH8_9BILA</name>
<evidence type="ECO:0000259" key="7">
    <source>
        <dbReference type="Pfam" id="PF05916"/>
    </source>
</evidence>
<keyword evidence="4 6" id="KW-0539">Nucleus</keyword>
<feature type="domain" description="GINS subunit" evidence="7">
    <location>
        <begin position="65"/>
        <end position="165"/>
    </location>
</feature>
<dbReference type="PANTHER" id="PTHR12772:SF0">
    <property type="entry name" value="DNA REPLICATION COMPLEX GINS PROTEIN PSF2"/>
    <property type="match status" value="1"/>
</dbReference>
<dbReference type="FunFam" id="1.20.58.1020:FF:000001">
    <property type="entry name" value="DNA replication complex GINS protein PSF2"/>
    <property type="match status" value="1"/>
</dbReference>
<evidence type="ECO:0000256" key="6">
    <source>
        <dbReference type="PIRNR" id="PIRNR028998"/>
    </source>
</evidence>
<dbReference type="GO" id="GO:0000811">
    <property type="term" value="C:GINS complex"/>
    <property type="evidence" value="ECO:0007669"/>
    <property type="project" value="UniProtKB-ARBA"/>
</dbReference>
<dbReference type="InterPro" id="IPR021151">
    <property type="entry name" value="GINS_A"/>
</dbReference>
<accession>A0ABD6EMH8</accession>
<keyword evidence="3 6" id="KW-0235">DNA replication</keyword>
<dbReference type="PIRSF" id="PIRSF028998">
    <property type="entry name" value="GINS_Psf2_subgr"/>
    <property type="match status" value="1"/>
</dbReference>
<dbReference type="FunFam" id="3.40.5.50:FF:000001">
    <property type="entry name" value="DNA replication complex GINS protein PSF2"/>
    <property type="match status" value="1"/>
</dbReference>
<dbReference type="CDD" id="cd11712">
    <property type="entry name" value="GINS_A_psf2"/>
    <property type="match status" value="1"/>
</dbReference>
<dbReference type="CDD" id="cd21694">
    <property type="entry name" value="GINS_B_Psf2"/>
    <property type="match status" value="1"/>
</dbReference>
<keyword evidence="10" id="KW-1185">Reference proteome</keyword>
<dbReference type="InterPro" id="IPR007257">
    <property type="entry name" value="GINS_Psf2"/>
</dbReference>
<evidence type="ECO:0000313" key="10">
    <source>
        <dbReference type="Proteomes" id="UP001608902"/>
    </source>
</evidence>
<evidence type="ECO:0000256" key="2">
    <source>
        <dbReference type="ARBA" id="ARBA00010565"/>
    </source>
</evidence>
<dbReference type="Proteomes" id="UP001608902">
    <property type="component" value="Unassembled WGS sequence"/>
</dbReference>
<evidence type="ECO:0000256" key="5">
    <source>
        <dbReference type="ARBA" id="ARBA00063134"/>
    </source>
</evidence>
<dbReference type="SUPFAM" id="SSF158573">
    <property type="entry name" value="GINS helical bundle-like"/>
    <property type="match status" value="1"/>
</dbReference>
<dbReference type="GO" id="GO:0071162">
    <property type="term" value="C:CMG complex"/>
    <property type="evidence" value="ECO:0007669"/>
    <property type="project" value="UniProtKB-ARBA"/>
</dbReference>
<dbReference type="PANTHER" id="PTHR12772">
    <property type="entry name" value="DNA REPLICATION COMPLEX GINS PROTEIN PSF2"/>
    <property type="match status" value="1"/>
</dbReference>
<dbReference type="SUPFAM" id="SSF160059">
    <property type="entry name" value="PriA/YqbF domain"/>
    <property type="match status" value="1"/>
</dbReference>
<dbReference type="Gene3D" id="3.40.5.50">
    <property type="match status" value="1"/>
</dbReference>
<comment type="caution">
    <text evidence="9">The sequence shown here is derived from an EMBL/GenBank/DDBJ whole genome shotgun (WGS) entry which is preliminary data.</text>
</comment>